<comment type="caution">
    <text evidence="1">The sequence shown here is derived from an EMBL/GenBank/DDBJ whole genome shotgun (WGS) entry which is preliminary data.</text>
</comment>
<keyword evidence="2" id="KW-1185">Reference proteome</keyword>
<proteinExistence type="predicted"/>
<dbReference type="EMBL" id="JAQOWY010000001">
    <property type="protein sequence ID" value="KAK1857304.1"/>
    <property type="molecule type" value="Genomic_DNA"/>
</dbReference>
<evidence type="ECO:0000313" key="2">
    <source>
        <dbReference type="Proteomes" id="UP001243330"/>
    </source>
</evidence>
<gene>
    <name evidence="1" type="ORF">CCHR01_00085</name>
</gene>
<reference evidence="1" key="1">
    <citation type="submission" date="2023-01" db="EMBL/GenBank/DDBJ databases">
        <title>Colletotrichum chrysophilum M932 genome sequence.</title>
        <authorList>
            <person name="Baroncelli R."/>
        </authorList>
    </citation>
    <scope>NUCLEOTIDE SEQUENCE</scope>
    <source>
        <strain evidence="1">M932</strain>
    </source>
</reference>
<evidence type="ECO:0000313" key="1">
    <source>
        <dbReference type="EMBL" id="KAK1857304.1"/>
    </source>
</evidence>
<dbReference type="AlphaFoldDB" id="A0AAD9B1Z9"/>
<sequence>MPSAQLSAHCQGFYSGNGYLQRSPKQKWVYAFQRTACRRKQREKKDQTTLAAVPGPHIIHTVISSVRVARLVQNRSLKVLPHFHDGVPGQTDNDGNGDRVPHVLATFAEADFHLVTPSSVLFLCRVNSEHHDRCVDNEQSVNDRWAPRILAGPEFVRLLGALGVFARAAMLADAIAVDPVSMRGRRRRVGLLR</sequence>
<organism evidence="1 2">
    <name type="scientific">Colletotrichum chrysophilum</name>
    <dbReference type="NCBI Taxonomy" id="1836956"/>
    <lineage>
        <taxon>Eukaryota</taxon>
        <taxon>Fungi</taxon>
        <taxon>Dikarya</taxon>
        <taxon>Ascomycota</taxon>
        <taxon>Pezizomycotina</taxon>
        <taxon>Sordariomycetes</taxon>
        <taxon>Hypocreomycetidae</taxon>
        <taxon>Glomerellales</taxon>
        <taxon>Glomerellaceae</taxon>
        <taxon>Colletotrichum</taxon>
        <taxon>Colletotrichum gloeosporioides species complex</taxon>
    </lineage>
</organism>
<dbReference type="Proteomes" id="UP001243330">
    <property type="component" value="Unassembled WGS sequence"/>
</dbReference>
<accession>A0AAD9B1Z9</accession>
<name>A0AAD9B1Z9_9PEZI</name>
<protein>
    <submittedName>
        <fullName evidence="1">Uncharacterized protein</fullName>
    </submittedName>
</protein>